<dbReference type="RefSeq" id="WP_136722642.1">
    <property type="nucleotide sequence ID" value="NZ_SUMC01000005.1"/>
</dbReference>
<feature type="domain" description="Acyl-CoA thioesterase-like N-terminal HotDog" evidence="1">
    <location>
        <begin position="29"/>
        <end position="120"/>
    </location>
</feature>
<evidence type="ECO:0000259" key="2">
    <source>
        <dbReference type="Pfam" id="PF20789"/>
    </source>
</evidence>
<comment type="caution">
    <text evidence="3">The sequence shown here is derived from an EMBL/GenBank/DDBJ whole genome shotgun (WGS) entry which is preliminary data.</text>
</comment>
<gene>
    <name evidence="3" type="ORF">FCI23_07355</name>
</gene>
<keyword evidence="4" id="KW-1185">Reference proteome</keyword>
<sequence length="283" mass="30429">MTLHTYGFDLATTVTPRPDEPSVFDAELHDNWRIGMGINGGLLLALAGRALCAELGDGVDGHLDPFSISGYYLSPTSPGRATLRTETLRRGRTVSTGSVSLTQAGDDGEPVERVRVLATYGDLDGHTDHIRTSATPPDLPAPADCVSTDLAPPEFLKQAPFLGSVELRLDPGTIGWVSGTPSGRGMARGWFRLPDGREPDPLMLLLAVDVLPPVNFDLGVPSWAPTLELTVHVRAKPAPGWLRIVHSTRNFAGGYLEEDAEAWDSAGRLVAQSRQLARVRLPQ</sequence>
<accession>A0A4U0SPW0</accession>
<dbReference type="EMBL" id="SUMC01000005">
    <property type="protein sequence ID" value="TKA12110.1"/>
    <property type="molecule type" value="Genomic_DNA"/>
</dbReference>
<feature type="domain" description="Acyl-CoA thioesterase-like C-terminal" evidence="2">
    <location>
        <begin position="142"/>
        <end position="279"/>
    </location>
</feature>
<dbReference type="Pfam" id="PF13622">
    <property type="entry name" value="4HBT_3"/>
    <property type="match status" value="1"/>
</dbReference>
<proteinExistence type="predicted"/>
<reference evidence="3 4" key="1">
    <citation type="submission" date="2019-04" db="EMBL/GenBank/DDBJ databases">
        <title>Streptomyces oryziradicis sp. nov., a novel actinomycete isolated from rhizosphere soil of rice (Oryza sativa L.).</title>
        <authorList>
            <person name="Li C."/>
        </authorList>
    </citation>
    <scope>NUCLEOTIDE SEQUENCE [LARGE SCALE GENOMIC DNA]</scope>
    <source>
        <strain evidence="3 4">NEAU-C40</strain>
    </source>
</reference>
<dbReference type="InterPro" id="IPR049449">
    <property type="entry name" value="TesB_ACOT8-like_N"/>
</dbReference>
<dbReference type="InterPro" id="IPR049450">
    <property type="entry name" value="ACOT8-like_C"/>
</dbReference>
<dbReference type="Proteomes" id="UP000305778">
    <property type="component" value="Unassembled WGS sequence"/>
</dbReference>
<dbReference type="Gene3D" id="2.40.160.210">
    <property type="entry name" value="Acyl-CoA thioesterase, double hotdog domain"/>
    <property type="match status" value="1"/>
</dbReference>
<dbReference type="InterPro" id="IPR042171">
    <property type="entry name" value="Acyl-CoA_hotdog"/>
</dbReference>
<evidence type="ECO:0000259" key="1">
    <source>
        <dbReference type="Pfam" id="PF13622"/>
    </source>
</evidence>
<evidence type="ECO:0000313" key="4">
    <source>
        <dbReference type="Proteomes" id="UP000305778"/>
    </source>
</evidence>
<dbReference type="AlphaFoldDB" id="A0A4U0SPW0"/>
<protein>
    <submittedName>
        <fullName evidence="3">Thioesterase family protein</fullName>
    </submittedName>
</protein>
<dbReference type="OrthoDB" id="5418286at2"/>
<dbReference type="Pfam" id="PF20789">
    <property type="entry name" value="4HBT_3C"/>
    <property type="match status" value="1"/>
</dbReference>
<dbReference type="PANTHER" id="PTHR38110">
    <property type="entry name" value="CHROMOSOME 23, WHOLE GENOME SHOTGUN SEQUENCE"/>
    <property type="match status" value="1"/>
</dbReference>
<name>A0A4U0SPW0_9ACTN</name>
<dbReference type="InterPro" id="IPR052389">
    <property type="entry name" value="Sec_Metab_Biosynth-Assoc"/>
</dbReference>
<dbReference type="InterPro" id="IPR029069">
    <property type="entry name" value="HotDog_dom_sf"/>
</dbReference>
<organism evidence="3 4">
    <name type="scientific">Actinacidiphila oryziradicis</name>
    <dbReference type="NCBI Taxonomy" id="2571141"/>
    <lineage>
        <taxon>Bacteria</taxon>
        <taxon>Bacillati</taxon>
        <taxon>Actinomycetota</taxon>
        <taxon>Actinomycetes</taxon>
        <taxon>Kitasatosporales</taxon>
        <taxon>Streptomycetaceae</taxon>
        <taxon>Actinacidiphila</taxon>
    </lineage>
</organism>
<evidence type="ECO:0000313" key="3">
    <source>
        <dbReference type="EMBL" id="TKA12110.1"/>
    </source>
</evidence>
<dbReference type="PANTHER" id="PTHR38110:SF1">
    <property type="entry name" value="THIOESTERASE DOMAIN-CONTAINING PROTEIN"/>
    <property type="match status" value="1"/>
</dbReference>
<dbReference type="SUPFAM" id="SSF54637">
    <property type="entry name" value="Thioesterase/thiol ester dehydrase-isomerase"/>
    <property type="match status" value="2"/>
</dbReference>